<keyword evidence="3" id="KW-1185">Reference proteome</keyword>
<accession>A0AAW4L3W0</accession>
<evidence type="ECO:0000256" key="1">
    <source>
        <dbReference type="SAM" id="Phobius"/>
    </source>
</evidence>
<name>A0AAW4L3W0_9BACT</name>
<dbReference type="EMBL" id="JAHCVJ010000003">
    <property type="protein sequence ID" value="MBT0664500.1"/>
    <property type="molecule type" value="Genomic_DNA"/>
</dbReference>
<protein>
    <submittedName>
        <fullName evidence="2">DGQHR domain-containing protein</fullName>
    </submittedName>
</protein>
<evidence type="ECO:0000313" key="3">
    <source>
        <dbReference type="Proteomes" id="UP000811899"/>
    </source>
</evidence>
<dbReference type="NCBIfam" id="TIGR03187">
    <property type="entry name" value="DGQHR"/>
    <property type="match status" value="1"/>
</dbReference>
<dbReference type="InterPro" id="IPR017601">
    <property type="entry name" value="DGQHR-contain_dom"/>
</dbReference>
<keyword evidence="1" id="KW-1133">Transmembrane helix</keyword>
<organism evidence="2 3">
    <name type="scientific">Geoanaerobacter pelophilus</name>
    <dbReference type="NCBI Taxonomy" id="60036"/>
    <lineage>
        <taxon>Bacteria</taxon>
        <taxon>Pseudomonadati</taxon>
        <taxon>Thermodesulfobacteriota</taxon>
        <taxon>Desulfuromonadia</taxon>
        <taxon>Geobacterales</taxon>
        <taxon>Geobacteraceae</taxon>
        <taxon>Geoanaerobacter</taxon>
    </lineage>
</organism>
<comment type="caution">
    <text evidence="2">The sequence shown here is derived from an EMBL/GenBank/DDBJ whole genome shotgun (WGS) entry which is preliminary data.</text>
</comment>
<keyword evidence="1" id="KW-0812">Transmembrane</keyword>
<gene>
    <name evidence="2" type="ORF">KI809_09330</name>
</gene>
<dbReference type="Proteomes" id="UP000811899">
    <property type="component" value="Unassembled WGS sequence"/>
</dbReference>
<keyword evidence="1" id="KW-0472">Membrane</keyword>
<evidence type="ECO:0000313" key="2">
    <source>
        <dbReference type="EMBL" id="MBT0664500.1"/>
    </source>
</evidence>
<feature type="transmembrane region" description="Helical" evidence="1">
    <location>
        <begin position="12"/>
        <end position="31"/>
    </location>
</feature>
<sequence>MKKNTATTIPGIVGVAGGLEVFLGFATASFLCKNSFSDILNEDTGEGYQRPYNRNHSLDFRNYILRHASSTPPLIFNLRNELCRSWSIQKGSGNSAFLTLEDGVRCLAQVDCQHRLGELGGVDLPLAFMIYLGLDLRQEMAIFNVINSKAKGLSSSLTDYHESKLLSDLTKDAPHLFISRRLNEDPASPWYQLIRYGGETTSGLKRRTSFRMMQKTVQTFLAQTRTILDISIEGKYQVVLCFWKAVQTIFSDAWKDHRSNLITKGVGLYALMQLLGDIVKSNPKADFSIDYFMSMLLPLKSSIDWSSQGRFAYVGGKKGAQDVYQALKNEVSL</sequence>
<proteinExistence type="predicted"/>
<dbReference type="AlphaFoldDB" id="A0AAW4L3W0"/>
<reference evidence="2 3" key="1">
    <citation type="submission" date="2021-05" db="EMBL/GenBank/DDBJ databases">
        <title>The draft genome of Geobacter pelophilus DSM 12255.</title>
        <authorList>
            <person name="Xu Z."/>
            <person name="Masuda Y."/>
            <person name="Itoh H."/>
            <person name="Senoo K."/>
        </authorList>
    </citation>
    <scope>NUCLEOTIDE SEQUENCE [LARGE SCALE GENOMIC DNA]</scope>
    <source>
        <strain evidence="2 3">DSM 12255</strain>
    </source>
</reference>